<dbReference type="Proteomes" id="UP000265566">
    <property type="component" value="Chromosome 4"/>
</dbReference>
<proteinExistence type="predicted"/>
<dbReference type="AlphaFoldDB" id="A0A396IDW1"/>
<comment type="caution">
    <text evidence="2">The sequence shown here is derived from an EMBL/GenBank/DDBJ whole genome shotgun (WGS) entry which is preliminary data.</text>
</comment>
<name>A0A396IDW1_MEDTR</name>
<evidence type="ECO:0000313" key="2">
    <source>
        <dbReference type="EMBL" id="RHN63021.1"/>
    </source>
</evidence>
<evidence type="ECO:0000256" key="1">
    <source>
        <dbReference type="SAM" id="MobiDB-lite"/>
    </source>
</evidence>
<sequence>MDVPEIMLKSTRLSSTAKPVGPTAFDHPAKMLTPGAIRSGFKICGVIELGPRELNAATTGEGSTPTLVP</sequence>
<feature type="region of interest" description="Disordered" evidence="1">
    <location>
        <begin position="1"/>
        <end position="29"/>
    </location>
</feature>
<protein>
    <submittedName>
        <fullName evidence="2">Uncharacterized protein</fullName>
    </submittedName>
</protein>
<organism evidence="2 3">
    <name type="scientific">Medicago truncatula</name>
    <name type="common">Barrel medic</name>
    <name type="synonym">Medicago tribuloides</name>
    <dbReference type="NCBI Taxonomy" id="3880"/>
    <lineage>
        <taxon>Eukaryota</taxon>
        <taxon>Viridiplantae</taxon>
        <taxon>Streptophyta</taxon>
        <taxon>Embryophyta</taxon>
        <taxon>Tracheophyta</taxon>
        <taxon>Spermatophyta</taxon>
        <taxon>Magnoliopsida</taxon>
        <taxon>eudicotyledons</taxon>
        <taxon>Gunneridae</taxon>
        <taxon>Pentapetalae</taxon>
        <taxon>rosids</taxon>
        <taxon>fabids</taxon>
        <taxon>Fabales</taxon>
        <taxon>Fabaceae</taxon>
        <taxon>Papilionoideae</taxon>
        <taxon>50 kb inversion clade</taxon>
        <taxon>NPAAA clade</taxon>
        <taxon>Hologalegina</taxon>
        <taxon>IRL clade</taxon>
        <taxon>Trifolieae</taxon>
        <taxon>Medicago</taxon>
    </lineage>
</organism>
<dbReference type="EMBL" id="PSQE01000004">
    <property type="protein sequence ID" value="RHN63021.1"/>
    <property type="molecule type" value="Genomic_DNA"/>
</dbReference>
<reference evidence="3" key="1">
    <citation type="journal article" date="2018" name="Nat. Plants">
        <title>Whole-genome landscape of Medicago truncatula symbiotic genes.</title>
        <authorList>
            <person name="Pecrix Y."/>
            <person name="Staton S.E."/>
            <person name="Sallet E."/>
            <person name="Lelandais-Briere C."/>
            <person name="Moreau S."/>
            <person name="Carrere S."/>
            <person name="Blein T."/>
            <person name="Jardinaud M.F."/>
            <person name="Latrasse D."/>
            <person name="Zouine M."/>
            <person name="Zahm M."/>
            <person name="Kreplak J."/>
            <person name="Mayjonade B."/>
            <person name="Satge C."/>
            <person name="Perez M."/>
            <person name="Cauet S."/>
            <person name="Marande W."/>
            <person name="Chantry-Darmon C."/>
            <person name="Lopez-Roques C."/>
            <person name="Bouchez O."/>
            <person name="Berard A."/>
            <person name="Debelle F."/>
            <person name="Munos S."/>
            <person name="Bendahmane A."/>
            <person name="Berges H."/>
            <person name="Niebel A."/>
            <person name="Buitink J."/>
            <person name="Frugier F."/>
            <person name="Benhamed M."/>
            <person name="Crespi M."/>
            <person name="Gouzy J."/>
            <person name="Gamas P."/>
        </authorList>
    </citation>
    <scope>NUCLEOTIDE SEQUENCE [LARGE SCALE GENOMIC DNA]</scope>
    <source>
        <strain evidence="3">cv. Jemalong A17</strain>
    </source>
</reference>
<evidence type="ECO:0000313" key="3">
    <source>
        <dbReference type="Proteomes" id="UP000265566"/>
    </source>
</evidence>
<gene>
    <name evidence="2" type="ORF">MtrunA17_Chr4g0053791</name>
</gene>
<dbReference type="Gramene" id="rna25669">
    <property type="protein sequence ID" value="RHN63021.1"/>
    <property type="gene ID" value="gene25669"/>
</dbReference>
<accession>A0A396IDW1</accession>